<evidence type="ECO:0000256" key="4">
    <source>
        <dbReference type="ARBA" id="ARBA00022989"/>
    </source>
</evidence>
<evidence type="ECO:0000256" key="3">
    <source>
        <dbReference type="ARBA" id="ARBA00022692"/>
    </source>
</evidence>
<keyword evidence="5 6" id="KW-0472">Membrane</keyword>
<accession>A0A553NZ23</accession>
<dbReference type="PANTHER" id="PTHR46641:SF23">
    <property type="entry name" value="G-PROTEIN COUPLED RECEPTORS FAMILY 1 PROFILE DOMAIN-CONTAINING PROTEIN"/>
    <property type="match status" value="1"/>
</dbReference>
<protein>
    <recommendedName>
        <fullName evidence="7">G-protein coupled receptors family 1 profile domain-containing protein</fullName>
    </recommendedName>
</protein>
<name>A0A553NZ23_TIGCA</name>
<dbReference type="PANTHER" id="PTHR46641">
    <property type="entry name" value="FMRFAMIDE RECEPTOR-RELATED"/>
    <property type="match status" value="1"/>
</dbReference>
<feature type="transmembrane region" description="Helical" evidence="6">
    <location>
        <begin position="218"/>
        <end position="237"/>
    </location>
</feature>
<dbReference type="EMBL" id="VCGU01000009">
    <property type="protein sequence ID" value="TRY70678.1"/>
    <property type="molecule type" value="Genomic_DNA"/>
</dbReference>
<dbReference type="OrthoDB" id="10011262at2759"/>
<dbReference type="OMA" id="QNIYLEM"/>
<proteinExistence type="inferred from homology"/>
<dbReference type="SUPFAM" id="SSF81321">
    <property type="entry name" value="Family A G protein-coupled receptor-like"/>
    <property type="match status" value="1"/>
</dbReference>
<evidence type="ECO:0000313" key="8">
    <source>
        <dbReference type="EMBL" id="TRY70678.1"/>
    </source>
</evidence>
<dbReference type="InterPro" id="IPR017452">
    <property type="entry name" value="GPCR_Rhodpsn_7TM"/>
</dbReference>
<evidence type="ECO:0000256" key="5">
    <source>
        <dbReference type="ARBA" id="ARBA00023136"/>
    </source>
</evidence>
<evidence type="ECO:0000256" key="2">
    <source>
        <dbReference type="ARBA" id="ARBA00010663"/>
    </source>
</evidence>
<evidence type="ECO:0000256" key="1">
    <source>
        <dbReference type="ARBA" id="ARBA00004370"/>
    </source>
</evidence>
<feature type="transmembrane region" description="Helical" evidence="6">
    <location>
        <begin position="32"/>
        <end position="53"/>
    </location>
</feature>
<dbReference type="GO" id="GO:0004930">
    <property type="term" value="F:G protein-coupled receptor activity"/>
    <property type="evidence" value="ECO:0007669"/>
    <property type="project" value="InterPro"/>
</dbReference>
<dbReference type="Proteomes" id="UP000318571">
    <property type="component" value="Chromosome 9"/>
</dbReference>
<feature type="transmembrane region" description="Helical" evidence="6">
    <location>
        <begin position="60"/>
        <end position="81"/>
    </location>
</feature>
<feature type="transmembrane region" description="Helical" evidence="6">
    <location>
        <begin position="101"/>
        <end position="122"/>
    </location>
</feature>
<feature type="domain" description="G-protein coupled receptors family 1 profile" evidence="7">
    <location>
        <begin position="44"/>
        <end position="340"/>
    </location>
</feature>
<dbReference type="STRING" id="6832.A0A553NZ23"/>
<evidence type="ECO:0000313" key="9">
    <source>
        <dbReference type="Proteomes" id="UP000318571"/>
    </source>
</evidence>
<sequence>MSSILESEHQCSGASDEELELYARINWWTEGVFQMIISLIGLCGNSISIWILCSKAMQSIFNRLLIVLAIFDNMYLIFSVLDSIRHEHGTVNVHYYLFANVLYPLHNASLTGSIYMTVVLAFERYLAVSHPISYHNSVNSGPHWIRITRYVLPVLIFSVLFNLPKFFELHAYESASQRTVLLGNGSLVNQTLLNVQIAPTSLRLNEDYIFYYQNNARLLVTAIVPFFALLIFNYGIYQAVGRRKHGLNQVRGGNNNNNQSLQTNAAEENRQAIMLFAIVIFFLIFNLPRNFLSLNEVLSFAQVKEDYMRGCKGLALWILLVGTLSHLLLVVNSSMNFFLYCGMSTTFRKELKHRLCPRPPRHSRADFNLRIPRTQDQGTPSGVLLTNL</sequence>
<keyword evidence="9" id="KW-1185">Reference proteome</keyword>
<dbReference type="InterPro" id="IPR000276">
    <property type="entry name" value="GPCR_Rhodpsn"/>
</dbReference>
<dbReference type="PROSITE" id="PS50262">
    <property type="entry name" value="G_PROTEIN_RECEP_F1_2"/>
    <property type="match status" value="1"/>
</dbReference>
<dbReference type="AlphaFoldDB" id="A0A553NZ23"/>
<dbReference type="Pfam" id="PF00001">
    <property type="entry name" value="7tm_1"/>
    <property type="match status" value="1"/>
</dbReference>
<gene>
    <name evidence="8" type="ORF">TCAL_05430</name>
</gene>
<dbReference type="GO" id="GO:0016020">
    <property type="term" value="C:membrane"/>
    <property type="evidence" value="ECO:0007669"/>
    <property type="project" value="UniProtKB-SubCell"/>
</dbReference>
<dbReference type="PRINTS" id="PR00237">
    <property type="entry name" value="GPCRRHODOPSN"/>
</dbReference>
<organism evidence="8 9">
    <name type="scientific">Tigriopus californicus</name>
    <name type="common">Marine copepod</name>
    <dbReference type="NCBI Taxonomy" id="6832"/>
    <lineage>
        <taxon>Eukaryota</taxon>
        <taxon>Metazoa</taxon>
        <taxon>Ecdysozoa</taxon>
        <taxon>Arthropoda</taxon>
        <taxon>Crustacea</taxon>
        <taxon>Multicrustacea</taxon>
        <taxon>Hexanauplia</taxon>
        <taxon>Copepoda</taxon>
        <taxon>Harpacticoida</taxon>
        <taxon>Harpacticidae</taxon>
        <taxon>Tigriopus</taxon>
    </lineage>
</organism>
<comment type="subcellular location">
    <subcellularLocation>
        <location evidence="1">Membrane</location>
    </subcellularLocation>
</comment>
<comment type="caution">
    <text evidence="8">The sequence shown here is derived from an EMBL/GenBank/DDBJ whole genome shotgun (WGS) entry which is preliminary data.</text>
</comment>
<feature type="transmembrane region" description="Helical" evidence="6">
    <location>
        <begin position="272"/>
        <end position="294"/>
    </location>
</feature>
<evidence type="ECO:0000256" key="6">
    <source>
        <dbReference type="SAM" id="Phobius"/>
    </source>
</evidence>
<keyword evidence="3 6" id="KW-0812">Transmembrane</keyword>
<dbReference type="Gene3D" id="1.20.1070.10">
    <property type="entry name" value="Rhodopsin 7-helix transmembrane proteins"/>
    <property type="match status" value="1"/>
</dbReference>
<comment type="similarity">
    <text evidence="2">Belongs to the G-protein coupled receptor 1 family.</text>
</comment>
<feature type="transmembrane region" description="Helical" evidence="6">
    <location>
        <begin position="314"/>
        <end position="339"/>
    </location>
</feature>
<dbReference type="CDD" id="cd14978">
    <property type="entry name" value="7tmA_FMRFamide_R-like"/>
    <property type="match status" value="1"/>
</dbReference>
<dbReference type="InterPro" id="IPR052954">
    <property type="entry name" value="GPCR-Ligand_Int"/>
</dbReference>
<keyword evidence="4 6" id="KW-1133">Transmembrane helix</keyword>
<reference evidence="8 9" key="1">
    <citation type="journal article" date="2018" name="Nat. Ecol. Evol.">
        <title>Genomic signatures of mitonuclear coevolution across populations of Tigriopus californicus.</title>
        <authorList>
            <person name="Barreto F.S."/>
            <person name="Watson E.T."/>
            <person name="Lima T.G."/>
            <person name="Willett C.S."/>
            <person name="Edmands S."/>
            <person name="Li W."/>
            <person name="Burton R.S."/>
        </authorList>
    </citation>
    <scope>NUCLEOTIDE SEQUENCE [LARGE SCALE GENOMIC DNA]</scope>
    <source>
        <strain evidence="8 9">San Diego</strain>
    </source>
</reference>
<evidence type="ECO:0000259" key="7">
    <source>
        <dbReference type="PROSITE" id="PS50262"/>
    </source>
</evidence>